<dbReference type="InterPro" id="IPR036259">
    <property type="entry name" value="MFS_trans_sf"/>
</dbReference>
<feature type="transmembrane region" description="Helical" evidence="6">
    <location>
        <begin position="427"/>
        <end position="444"/>
    </location>
</feature>
<dbReference type="GO" id="GO:0022857">
    <property type="term" value="F:transmembrane transporter activity"/>
    <property type="evidence" value="ECO:0007669"/>
    <property type="project" value="InterPro"/>
</dbReference>
<dbReference type="PANTHER" id="PTHR43791:SF6">
    <property type="entry name" value="TRANSPORTER, PUTATIVE (AFU_ORTHOLOGUE AFUA_1G16690)-RELATED"/>
    <property type="match status" value="1"/>
</dbReference>
<dbReference type="PANTHER" id="PTHR43791">
    <property type="entry name" value="PERMEASE-RELATED"/>
    <property type="match status" value="1"/>
</dbReference>
<keyword evidence="5 6" id="KW-0472">Membrane</keyword>
<dbReference type="InterPro" id="IPR011701">
    <property type="entry name" value="MFS"/>
</dbReference>
<feature type="transmembrane region" description="Helical" evidence="6">
    <location>
        <begin position="395"/>
        <end position="415"/>
    </location>
</feature>
<comment type="caution">
    <text evidence="7">The sequence shown here is derived from an EMBL/GenBank/DDBJ whole genome shotgun (WGS) entry which is preliminary data.</text>
</comment>
<evidence type="ECO:0000256" key="1">
    <source>
        <dbReference type="ARBA" id="ARBA00004141"/>
    </source>
</evidence>
<comment type="subcellular location">
    <subcellularLocation>
        <location evidence="1">Membrane</location>
        <topology evidence="1">Multi-pass membrane protein</topology>
    </subcellularLocation>
</comment>
<evidence type="ECO:0000256" key="2">
    <source>
        <dbReference type="ARBA" id="ARBA00022448"/>
    </source>
</evidence>
<feature type="transmembrane region" description="Helical" evidence="6">
    <location>
        <begin position="152"/>
        <end position="173"/>
    </location>
</feature>
<feature type="transmembrane region" description="Helical" evidence="6">
    <location>
        <begin position="304"/>
        <end position="324"/>
    </location>
</feature>
<evidence type="ECO:0000256" key="6">
    <source>
        <dbReference type="SAM" id="Phobius"/>
    </source>
</evidence>
<sequence length="495" mass="55742">MATHEGSDIVAPSKGGTSFVEDVAARDLEKTASRTATLAVDPSRRADIEKRLKLKLDARNSIFLLIYIMNYLDRNNIAAARLGGLQDDLDLNNDEYATCLGILYLGYVLTQIPSNIIVNRLARPSWYIATAMLVWGLISTLTGLVQNFPGMVMIRFFLGIVEAVFLPAALLILSKWYTRRELTMRNAILFCGVMGHESWRWLFFIEGECHHHGHCHCCWLHSADLPHNSRGFTEDELRVAQLRMIEDVGEVDSDSAEDGIFSGLVMAFKDWKIWLMVLGSFLFVMGLTFNAYFPTLTQTLGYSYVPTLLMSAPPWIFSALVSLFNGWHADKTQERFWHITVPLLGGMTGFTISMITLNTAARYVSLFLQASSYAGWIVLFSWVSSSFPRPPAKRAVAIAMVNSFCQLANLAGSYIWNLDENGYRKSYGIILSMFGAAIVCFYIFRLQLIKANKKLEAGEAAWALRADVTEKTAELENMETKEDVVLMRKGFRFLL</sequence>
<dbReference type="Pfam" id="PF07690">
    <property type="entry name" value="MFS_1"/>
    <property type="match status" value="2"/>
</dbReference>
<accession>A0A8K0WMT8</accession>
<gene>
    <name evidence="7" type="ORF">B0I35DRAFT_453681</name>
</gene>
<dbReference type="Proteomes" id="UP000813444">
    <property type="component" value="Unassembled WGS sequence"/>
</dbReference>
<evidence type="ECO:0000256" key="3">
    <source>
        <dbReference type="ARBA" id="ARBA00022692"/>
    </source>
</evidence>
<protein>
    <submittedName>
        <fullName evidence="7">Major facilitator superfamily transporter</fullName>
    </submittedName>
</protein>
<dbReference type="OrthoDB" id="2250022at2759"/>
<keyword evidence="3 6" id="KW-0812">Transmembrane</keyword>
<feature type="transmembrane region" description="Helical" evidence="6">
    <location>
        <begin position="336"/>
        <end position="357"/>
    </location>
</feature>
<feature type="transmembrane region" description="Helical" evidence="6">
    <location>
        <begin position="273"/>
        <end position="292"/>
    </location>
</feature>
<dbReference type="SUPFAM" id="SSF103473">
    <property type="entry name" value="MFS general substrate transporter"/>
    <property type="match status" value="1"/>
</dbReference>
<feature type="transmembrane region" description="Helical" evidence="6">
    <location>
        <begin position="363"/>
        <end position="383"/>
    </location>
</feature>
<reference evidence="7" key="1">
    <citation type="journal article" date="2021" name="Nat. Commun.">
        <title>Genetic determinants of endophytism in the Arabidopsis root mycobiome.</title>
        <authorList>
            <person name="Mesny F."/>
            <person name="Miyauchi S."/>
            <person name="Thiergart T."/>
            <person name="Pickel B."/>
            <person name="Atanasova L."/>
            <person name="Karlsson M."/>
            <person name="Huettel B."/>
            <person name="Barry K.W."/>
            <person name="Haridas S."/>
            <person name="Chen C."/>
            <person name="Bauer D."/>
            <person name="Andreopoulos W."/>
            <person name="Pangilinan J."/>
            <person name="LaButti K."/>
            <person name="Riley R."/>
            <person name="Lipzen A."/>
            <person name="Clum A."/>
            <person name="Drula E."/>
            <person name="Henrissat B."/>
            <person name="Kohler A."/>
            <person name="Grigoriev I.V."/>
            <person name="Martin F.M."/>
            <person name="Hacquard S."/>
        </authorList>
    </citation>
    <scope>NUCLEOTIDE SEQUENCE</scope>
    <source>
        <strain evidence="7">MPI-CAGE-CH-0235</strain>
    </source>
</reference>
<evidence type="ECO:0000256" key="4">
    <source>
        <dbReference type="ARBA" id="ARBA00022989"/>
    </source>
</evidence>
<name>A0A8K0WMT8_9HYPO</name>
<dbReference type="FunFam" id="1.20.1250.20:FF:000013">
    <property type="entry name" value="MFS general substrate transporter"/>
    <property type="match status" value="1"/>
</dbReference>
<dbReference type="AlphaFoldDB" id="A0A8K0WMT8"/>
<proteinExistence type="predicted"/>
<dbReference type="EMBL" id="JAGPNK010000014">
    <property type="protein sequence ID" value="KAH7309189.1"/>
    <property type="molecule type" value="Genomic_DNA"/>
</dbReference>
<evidence type="ECO:0000256" key="5">
    <source>
        <dbReference type="ARBA" id="ARBA00023136"/>
    </source>
</evidence>
<keyword evidence="2" id="KW-0813">Transport</keyword>
<feature type="transmembrane region" description="Helical" evidence="6">
    <location>
        <begin position="126"/>
        <end position="146"/>
    </location>
</feature>
<evidence type="ECO:0000313" key="7">
    <source>
        <dbReference type="EMBL" id="KAH7309189.1"/>
    </source>
</evidence>
<organism evidence="7 8">
    <name type="scientific">Stachybotrys elegans</name>
    <dbReference type="NCBI Taxonomy" id="80388"/>
    <lineage>
        <taxon>Eukaryota</taxon>
        <taxon>Fungi</taxon>
        <taxon>Dikarya</taxon>
        <taxon>Ascomycota</taxon>
        <taxon>Pezizomycotina</taxon>
        <taxon>Sordariomycetes</taxon>
        <taxon>Hypocreomycetidae</taxon>
        <taxon>Hypocreales</taxon>
        <taxon>Stachybotryaceae</taxon>
        <taxon>Stachybotrys</taxon>
    </lineage>
</organism>
<dbReference type="GO" id="GO:0016020">
    <property type="term" value="C:membrane"/>
    <property type="evidence" value="ECO:0007669"/>
    <property type="project" value="UniProtKB-SubCell"/>
</dbReference>
<dbReference type="Gene3D" id="1.20.1250.20">
    <property type="entry name" value="MFS general substrate transporter like domains"/>
    <property type="match status" value="2"/>
</dbReference>
<evidence type="ECO:0000313" key="8">
    <source>
        <dbReference type="Proteomes" id="UP000813444"/>
    </source>
</evidence>
<keyword evidence="4 6" id="KW-1133">Transmembrane helix</keyword>
<keyword evidence="8" id="KW-1185">Reference proteome</keyword>